<organism evidence="2 3">
    <name type="scientific">Paracoccus contaminans</name>
    <dbReference type="NCBI Taxonomy" id="1945662"/>
    <lineage>
        <taxon>Bacteria</taxon>
        <taxon>Pseudomonadati</taxon>
        <taxon>Pseudomonadota</taxon>
        <taxon>Alphaproteobacteria</taxon>
        <taxon>Rhodobacterales</taxon>
        <taxon>Paracoccaceae</taxon>
        <taxon>Paracoccus</taxon>
    </lineage>
</organism>
<gene>
    <name evidence="2" type="ORF">B0A89_14240</name>
</gene>
<evidence type="ECO:0000313" key="2">
    <source>
        <dbReference type="EMBL" id="ARJ70986.1"/>
    </source>
</evidence>
<feature type="region of interest" description="Disordered" evidence="1">
    <location>
        <begin position="97"/>
        <end position="116"/>
    </location>
</feature>
<reference evidence="2 3" key="1">
    <citation type="submission" date="2017-03" db="EMBL/GenBank/DDBJ databases">
        <title>Genome sequence of Paracoccus contaminans isolated from a water microcosm.</title>
        <authorList>
            <person name="Aurass P."/>
            <person name="Karste S."/>
            <person name="Trost E."/>
            <person name="Glaeser S.P."/>
            <person name="Kaempfer P."/>
            <person name="Flieger A."/>
        </authorList>
    </citation>
    <scope>NUCLEOTIDE SEQUENCE [LARGE SCALE GENOMIC DNA]</scope>
    <source>
        <strain evidence="3">RKI 16-01929T\LMG 29738T\CCM 8701T\CIP 111112T</strain>
        <plasmid evidence="3">Plasmid unnamed</plasmid>
    </source>
</reference>
<dbReference type="EMBL" id="CP020613">
    <property type="protein sequence ID" value="ARJ70986.1"/>
    <property type="molecule type" value="Genomic_DNA"/>
</dbReference>
<dbReference type="RefSeq" id="WP_085378998.1">
    <property type="nucleotide sequence ID" value="NZ_CP020613.1"/>
</dbReference>
<dbReference type="AlphaFoldDB" id="A0A1W6D1L7"/>
<dbReference type="Proteomes" id="UP000193017">
    <property type="component" value="Plasmid unnamed"/>
</dbReference>
<keyword evidence="2" id="KW-0614">Plasmid</keyword>
<evidence type="ECO:0000256" key="1">
    <source>
        <dbReference type="SAM" id="MobiDB-lite"/>
    </source>
</evidence>
<evidence type="ECO:0000313" key="3">
    <source>
        <dbReference type="Proteomes" id="UP000193017"/>
    </source>
</evidence>
<sequence length="179" mass="18944">MARGRGCYPAQAGFVDHGALIDGVARPVCLSYAVAARGMLLDQNLLHPNGNLHLIGLPSDCRSRFPLDRVGGLRLAKGSEIDPCALQDELMALCGPSGSRVRPPQAGAEPPPRPGRLTRWFAEAWPRTVDAQVGRIAPARGRAALPAFFPAGAPLQASHAAHALRYHDLPHGNHIHGAG</sequence>
<dbReference type="KEGG" id="pcon:B0A89_14240"/>
<geneLocation type="plasmid" evidence="2 3">
    <name>unnamed</name>
</geneLocation>
<accession>A0A1W6D1L7</accession>
<proteinExistence type="predicted"/>
<protein>
    <submittedName>
        <fullName evidence="2">Uncharacterized protein</fullName>
    </submittedName>
</protein>
<keyword evidence="3" id="KW-1185">Reference proteome</keyword>
<name>A0A1W6D1L7_9RHOB</name>